<dbReference type="InterPro" id="IPR018177">
    <property type="entry name" value="L-lactate_DH_AS"/>
</dbReference>
<dbReference type="HAMAP" id="MF_00488">
    <property type="entry name" value="Lactate_dehydrog"/>
    <property type="match status" value="1"/>
</dbReference>
<evidence type="ECO:0000259" key="12">
    <source>
        <dbReference type="Pfam" id="PF02866"/>
    </source>
</evidence>
<keyword evidence="7" id="KW-0963">Cytoplasm</keyword>
<organism evidence="13 14">
    <name type="scientific">Candidatus Ornithomonoglobus intestinigallinarum</name>
    <dbReference type="NCBI Taxonomy" id="2840894"/>
    <lineage>
        <taxon>Bacteria</taxon>
        <taxon>Bacillati</taxon>
        <taxon>Bacillota</taxon>
        <taxon>Clostridia</taxon>
        <taxon>Candidatus Ornithomonoglobus</taxon>
    </lineage>
</organism>
<comment type="activity regulation">
    <text evidence="7">Allosterically activated by fructose 1,6-bisphosphate (FBP).</text>
</comment>
<dbReference type="EMBL" id="DVLU01000049">
    <property type="protein sequence ID" value="HIT85261.1"/>
    <property type="molecule type" value="Genomic_DNA"/>
</dbReference>
<dbReference type="PANTHER" id="PTHR43128:SF16">
    <property type="entry name" value="L-LACTATE DEHYDROGENASE"/>
    <property type="match status" value="1"/>
</dbReference>
<evidence type="ECO:0000256" key="1">
    <source>
        <dbReference type="ARBA" id="ARBA00004843"/>
    </source>
</evidence>
<feature type="binding site" evidence="7">
    <location>
        <position position="229"/>
    </location>
    <ligand>
        <name>substrate</name>
    </ligand>
</feature>
<comment type="caution">
    <text evidence="13">The sequence shown here is derived from an EMBL/GenBank/DDBJ whole genome shotgun (WGS) entry which is preliminary data.</text>
</comment>
<dbReference type="InterPro" id="IPR036291">
    <property type="entry name" value="NAD(P)-bd_dom_sf"/>
</dbReference>
<sequence>MGKFYNKAAIIGCGAVGATIAYAMSIRSAVSHMVLIDINKEKAEGEVMDINHGMVNFSPIDIYCGDYSDVKDCDIIIVASGVGRKPGDTRLDLARNNINIIKSVAENIKPYYGDALILMVANPVDILTYVMAQELGISENKIFGTGTTLDTARFKYYLSEELELCINNVHGYVIGEHGDTQFPVESSINVAGQPLDEFCRANGKTVDIHAIAEKVKHAGAEVIKRKHATYYAIASSVCRIVDAIIKNEHAILTLSTVKCGAYGLSGLSIGLPCIVNADGISRVIPLNLNEKEQELLKLSAQTLKDILKGAAQ</sequence>
<dbReference type="PRINTS" id="PR00086">
    <property type="entry name" value="LLDHDRGNASE"/>
</dbReference>
<comment type="similarity">
    <text evidence="2 7">Belongs to the LDH/MDH superfamily. LDH family.</text>
</comment>
<dbReference type="SUPFAM" id="SSF56327">
    <property type="entry name" value="LDH C-terminal domain-like"/>
    <property type="match status" value="1"/>
</dbReference>
<keyword evidence="4 7" id="KW-0560">Oxidoreductase</keyword>
<evidence type="ECO:0000256" key="5">
    <source>
        <dbReference type="ARBA" id="ARBA00023027"/>
    </source>
</evidence>
<dbReference type="InterPro" id="IPR011304">
    <property type="entry name" value="L-lactate_DH"/>
</dbReference>
<proteinExistence type="inferred from homology"/>
<feature type="binding site" evidence="9">
    <location>
        <position position="153"/>
    </location>
    <ligand>
        <name>substrate</name>
    </ligand>
</feature>
<dbReference type="GO" id="GO:0006089">
    <property type="term" value="P:lactate metabolic process"/>
    <property type="evidence" value="ECO:0007669"/>
    <property type="project" value="TreeGrafter"/>
</dbReference>
<feature type="binding site" evidence="7">
    <location>
        <position position="16"/>
    </location>
    <ligand>
        <name>NAD(+)</name>
        <dbReference type="ChEBI" id="CHEBI:57540"/>
    </ligand>
</feature>
<dbReference type="PIRSF" id="PIRSF000102">
    <property type="entry name" value="Lac_mal_DH"/>
    <property type="match status" value="1"/>
</dbReference>
<feature type="binding site" evidence="7">
    <location>
        <position position="145"/>
    </location>
    <ligand>
        <name>NAD(+)</name>
        <dbReference type="ChEBI" id="CHEBI:57540"/>
    </ligand>
</feature>
<comment type="catalytic activity">
    <reaction evidence="6 7">
        <text>(S)-lactate + NAD(+) = pyruvate + NADH + H(+)</text>
        <dbReference type="Rhea" id="RHEA:23444"/>
        <dbReference type="ChEBI" id="CHEBI:15361"/>
        <dbReference type="ChEBI" id="CHEBI:15378"/>
        <dbReference type="ChEBI" id="CHEBI:16651"/>
        <dbReference type="ChEBI" id="CHEBI:57540"/>
        <dbReference type="ChEBI" id="CHEBI:57945"/>
        <dbReference type="EC" id="1.1.1.27"/>
    </reaction>
</comment>
<comment type="caution">
    <text evidence="7">Lacks conserved residue(s) required for the propagation of feature annotation.</text>
</comment>
<evidence type="ECO:0000256" key="7">
    <source>
        <dbReference type="HAMAP-Rule" id="MF_00488"/>
    </source>
</evidence>
<feature type="binding site" evidence="7">
    <location>
        <position position="170"/>
    </location>
    <ligand>
        <name>beta-D-fructose 1,6-bisphosphate</name>
        <dbReference type="ChEBI" id="CHEBI:32966"/>
        <note>allosteric activator</note>
    </ligand>
</feature>
<feature type="binding site" evidence="7 9">
    <location>
        <position position="90"/>
    </location>
    <ligand>
        <name>substrate</name>
    </ligand>
</feature>
<evidence type="ECO:0000256" key="2">
    <source>
        <dbReference type="ARBA" id="ARBA00006054"/>
    </source>
</evidence>
<dbReference type="NCBIfam" id="NF004863">
    <property type="entry name" value="PRK06223.1"/>
    <property type="match status" value="1"/>
</dbReference>
<dbReference type="InterPro" id="IPR015955">
    <property type="entry name" value="Lactate_DH/Glyco_Ohase_4_C"/>
</dbReference>
<evidence type="ECO:0000313" key="13">
    <source>
        <dbReference type="EMBL" id="HIT85261.1"/>
    </source>
</evidence>
<feature type="binding site" evidence="7 10">
    <location>
        <begin position="120"/>
        <end position="122"/>
    </location>
    <ligand>
        <name>NAD(+)</name>
        <dbReference type="ChEBI" id="CHEBI:57540"/>
    </ligand>
</feature>
<feature type="domain" description="Lactate/malate dehydrogenase C-terminal" evidence="12">
    <location>
        <begin position="147"/>
        <end position="309"/>
    </location>
</feature>
<evidence type="ECO:0000256" key="10">
    <source>
        <dbReference type="PIRSR" id="PIRSR000102-3"/>
    </source>
</evidence>
<comment type="subcellular location">
    <subcellularLocation>
        <location evidence="7">Cytoplasm</location>
    </subcellularLocation>
</comment>
<feature type="binding site" evidence="7 10">
    <location>
        <position position="37"/>
    </location>
    <ligand>
        <name>NAD(+)</name>
        <dbReference type="ChEBI" id="CHEBI:57540"/>
    </ligand>
</feature>
<dbReference type="AlphaFoldDB" id="A0A9D1KQP9"/>
<dbReference type="Proteomes" id="UP000824165">
    <property type="component" value="Unassembled WGS sequence"/>
</dbReference>
<reference evidence="13" key="2">
    <citation type="journal article" date="2021" name="PeerJ">
        <title>Extensive microbial diversity within the chicken gut microbiome revealed by metagenomics and culture.</title>
        <authorList>
            <person name="Gilroy R."/>
            <person name="Ravi A."/>
            <person name="Getino M."/>
            <person name="Pursley I."/>
            <person name="Horton D.L."/>
            <person name="Alikhan N.F."/>
            <person name="Baker D."/>
            <person name="Gharbi K."/>
            <person name="Hall N."/>
            <person name="Watson M."/>
            <person name="Adriaenssens E.M."/>
            <person name="Foster-Nyarko E."/>
            <person name="Jarju S."/>
            <person name="Secka A."/>
            <person name="Antonio M."/>
            <person name="Oren A."/>
            <person name="Chaudhuri R.R."/>
            <person name="La Ragione R."/>
            <person name="Hildebrand F."/>
            <person name="Pallen M.J."/>
        </authorList>
    </citation>
    <scope>NUCLEOTIDE SEQUENCE</scope>
    <source>
        <strain evidence="13">CHK181-108</strain>
    </source>
</reference>
<protein>
    <recommendedName>
        <fullName evidence="3 7">L-lactate dehydrogenase</fullName>
        <shortName evidence="7">L-LDH</shortName>
        <ecNumber evidence="3 7">1.1.1.27</ecNumber>
    </recommendedName>
</protein>
<keyword evidence="5 7" id="KW-0520">NAD</keyword>
<feature type="binding site" evidence="7">
    <location>
        <position position="103"/>
    </location>
    <ligand>
        <name>NAD(+)</name>
        <dbReference type="ChEBI" id="CHEBI:57540"/>
    </ligand>
</feature>
<reference evidence="13" key="1">
    <citation type="submission" date="2020-10" db="EMBL/GenBank/DDBJ databases">
        <authorList>
            <person name="Gilroy R."/>
        </authorList>
    </citation>
    <scope>NUCLEOTIDE SEQUENCE</scope>
    <source>
        <strain evidence="13">CHK181-108</strain>
    </source>
</reference>
<evidence type="ECO:0000256" key="8">
    <source>
        <dbReference type="PIRSR" id="PIRSR000102-1"/>
    </source>
</evidence>
<comment type="subunit">
    <text evidence="7">Homotetramer.</text>
</comment>
<name>A0A9D1KQP9_9FIRM</name>
<feature type="binding site" evidence="9">
    <location>
        <position position="122"/>
    </location>
    <ligand>
        <name>substrate</name>
    </ligand>
</feature>
<dbReference type="NCBIfam" id="NF000824">
    <property type="entry name" value="PRK00066.1"/>
    <property type="match status" value="1"/>
</dbReference>
<dbReference type="PROSITE" id="PS00064">
    <property type="entry name" value="L_LDH"/>
    <property type="match status" value="1"/>
</dbReference>
<feature type="binding site" evidence="7">
    <location>
        <position position="67"/>
    </location>
    <ligand>
        <name>NAD(+)</name>
        <dbReference type="ChEBI" id="CHEBI:57540"/>
    </ligand>
</feature>
<dbReference type="Pfam" id="PF00056">
    <property type="entry name" value="Ldh_1_N"/>
    <property type="match status" value="1"/>
</dbReference>
<feature type="binding site" evidence="7">
    <location>
        <position position="42"/>
    </location>
    <ligand>
        <name>NAD(+)</name>
        <dbReference type="ChEBI" id="CHEBI:57540"/>
    </ligand>
</feature>
<dbReference type="GO" id="GO:0005737">
    <property type="term" value="C:cytoplasm"/>
    <property type="evidence" value="ECO:0007669"/>
    <property type="project" value="UniProtKB-SubCell"/>
</dbReference>
<dbReference type="GO" id="GO:0006096">
    <property type="term" value="P:glycolytic process"/>
    <property type="evidence" value="ECO:0007669"/>
    <property type="project" value="UniProtKB-UniRule"/>
</dbReference>
<feature type="active site" description="Proton acceptor" evidence="7 8">
    <location>
        <position position="177"/>
    </location>
</feature>
<comment type="function">
    <text evidence="7">Catalyzes the conversion of lactate to pyruvate.</text>
</comment>
<feature type="binding site" evidence="7">
    <location>
        <begin position="81"/>
        <end position="82"/>
    </location>
    <ligand>
        <name>NAD(+)</name>
        <dbReference type="ChEBI" id="CHEBI:57540"/>
    </ligand>
</feature>
<dbReference type="InterPro" id="IPR001557">
    <property type="entry name" value="L-lactate/malate_DH"/>
</dbReference>
<dbReference type="Pfam" id="PF02866">
    <property type="entry name" value="Ldh_1_C"/>
    <property type="match status" value="1"/>
</dbReference>
<dbReference type="InterPro" id="IPR001236">
    <property type="entry name" value="Lactate/malate_DH_N"/>
</dbReference>
<dbReference type="Gene3D" id="3.90.110.10">
    <property type="entry name" value="Lactate dehydrogenase/glycoside hydrolase, family 4, C-terminal"/>
    <property type="match status" value="1"/>
</dbReference>
<feature type="binding site" evidence="7">
    <location>
        <begin position="150"/>
        <end position="153"/>
    </location>
    <ligand>
        <name>substrate</name>
    </ligand>
</feature>
<evidence type="ECO:0000256" key="9">
    <source>
        <dbReference type="PIRSR" id="PIRSR000102-2"/>
    </source>
</evidence>
<comment type="pathway">
    <text evidence="1 7">Fermentation; pyruvate fermentation to lactate; (S)-lactate from pyruvate: step 1/1.</text>
</comment>
<feature type="binding site" evidence="10">
    <location>
        <begin position="12"/>
        <end position="17"/>
    </location>
    <ligand>
        <name>NAD(+)</name>
        <dbReference type="ChEBI" id="CHEBI:57540"/>
    </ligand>
</feature>
<dbReference type="InterPro" id="IPR022383">
    <property type="entry name" value="Lactate/malate_DH_C"/>
</dbReference>
<evidence type="ECO:0000256" key="6">
    <source>
        <dbReference type="ARBA" id="ARBA00049258"/>
    </source>
</evidence>
<evidence type="ECO:0000256" key="4">
    <source>
        <dbReference type="ARBA" id="ARBA00023002"/>
    </source>
</evidence>
<gene>
    <name evidence="7" type="primary">ldh</name>
    <name evidence="13" type="ORF">IAA60_05055</name>
</gene>
<evidence type="ECO:0000259" key="11">
    <source>
        <dbReference type="Pfam" id="PF00056"/>
    </source>
</evidence>
<dbReference type="PANTHER" id="PTHR43128">
    <property type="entry name" value="L-2-HYDROXYCARBOXYLATE DEHYDROGENASE (NAD(P)(+))"/>
    <property type="match status" value="1"/>
</dbReference>
<dbReference type="NCBIfam" id="TIGR01771">
    <property type="entry name" value="L-LDH-NAD"/>
    <property type="match status" value="1"/>
</dbReference>
<evidence type="ECO:0000256" key="3">
    <source>
        <dbReference type="ARBA" id="ARBA00012967"/>
    </source>
</evidence>
<feature type="binding site" evidence="7">
    <location>
        <position position="155"/>
    </location>
    <ligand>
        <name>beta-D-fructose 1,6-bisphosphate</name>
        <dbReference type="ChEBI" id="CHEBI:32966"/>
        <note>allosteric activator</note>
    </ligand>
</feature>
<dbReference type="GO" id="GO:0004459">
    <property type="term" value="F:L-lactate dehydrogenase (NAD+) activity"/>
    <property type="evidence" value="ECO:0007669"/>
    <property type="project" value="UniProtKB-UniRule"/>
</dbReference>
<evidence type="ECO:0000313" key="14">
    <source>
        <dbReference type="Proteomes" id="UP000824165"/>
    </source>
</evidence>
<dbReference type="SUPFAM" id="SSF51735">
    <property type="entry name" value="NAD(P)-binding Rossmann-fold domains"/>
    <property type="match status" value="1"/>
</dbReference>
<keyword evidence="7" id="KW-0021">Allosteric enzyme</keyword>
<feature type="domain" description="Lactate/malate dehydrogenase N-terminal" evidence="11">
    <location>
        <begin position="7"/>
        <end position="144"/>
    </location>
</feature>
<feature type="binding site" evidence="7">
    <location>
        <begin position="122"/>
        <end position="125"/>
    </location>
    <ligand>
        <name>substrate</name>
    </ligand>
</feature>
<feature type="binding site" evidence="9">
    <location>
        <position position="84"/>
    </location>
    <ligand>
        <name>substrate</name>
    </ligand>
</feature>
<feature type="binding site" evidence="10">
    <location>
        <position position="97"/>
    </location>
    <ligand>
        <name>NAD(+)</name>
        <dbReference type="ChEBI" id="CHEBI:57540"/>
    </ligand>
</feature>
<accession>A0A9D1KQP9</accession>
<dbReference type="Gene3D" id="3.40.50.720">
    <property type="entry name" value="NAD(P)-binding Rossmann-like Domain"/>
    <property type="match status" value="1"/>
</dbReference>
<dbReference type="EC" id="1.1.1.27" evidence="3 7"/>